<protein>
    <submittedName>
        <fullName evidence="2">Uncharacterized protein</fullName>
    </submittedName>
</protein>
<evidence type="ECO:0000313" key="3">
    <source>
        <dbReference type="Proteomes" id="UP000800093"/>
    </source>
</evidence>
<accession>A0A9P4KE50</accession>
<dbReference type="OrthoDB" id="3801598at2759"/>
<sequence length="1250" mass="141047">MSDRVARPWRYMSKSAYTHRAASYISMPSTSPLLHSHRQQIILVPGNLFCVYKTPSSTVSSLLQVNSPQGPGINRTISPLECRVSAIPSFSPFLFLHLIFNFHIPSTFLNFAIQTFLYIHILPKMPPNFPPNTYPNLLPSLPANLLSPTTTEHLHHTIRILTRLREHLAERLALSELDDGMRDTRFYIEVVDVLDEVENCRTVTERKGIGRDEGVRRECRQVARPCGVDELGGERRMVGVEIEMGEARNRKVKVELGGESNKTVEVNLDERSNKKVEAQVEVGLGGSDDGVSPPLNTSTITADDSLPLGRKILNESFNYPPLLCREEIDSEEQEDKEMRRLEESSFDSSAASPQSWTPSPPLGSKIDSLPPHIQISLPLGFTLPSHSSHVPELRFPTGATVFSFPKPTTRSEVAALLKRLQQHGRVSPIFRAHEEPSILQIRTRAMASKIRKAIQEMSGEKLFGDDPVPIDFDDKWSEEKQGYTFIISDLDIAFQASHSQKDESKESQNPANQMYILEELEQDLRLRGGFGDEGYENSIDYEESSNGIASEGSVPDDALLLQPRQFFYPHTNTPTSLDGMRASYFSQIFPSYERAWVEEVRRLERAYSRLRIQFLSLKREHFHCKSSPKALEGRSWHLEAKLEGCKRAREDANLRAIAAQRRLELIKNPLLAYQTPISEMQDRASRVDRLLQQVEEKHKPTDKTRLRGGGQRGTAEQRPTSQHGHHRTPKDCKPTQQEVKARGFIWHAALSTVIVSPSLHYQWARNTTLAQLRQILAYRAEHNIEDDMILRRIRHILEVRSQRSVPDPDTSQGQIVYIGLLDDPDCEYERSRAVQGEFPIWNFEGHSDDSSRDLDEEDWKMGLFHTFNVLRRHQARHGPESCVGSSTYGSADDEFPSFADVIIQLQGEVDSETGSYRSDKSFASPGMGSGNEDSDSFDIHHMDVRGYIKLMRFARDDPLYTTLLSADSPTSNYVLPFDMLEPLDPAQEFCAETEKDLVSNSASTLEERERDFEGAFPHDTMAQWFLCHERLCECRAKMETALEKKMKDTDPSNEPDSEDDDESIPTDAHSRSSSEGSNIEAPYPIKKIADNPSPDAEVSPSSLPNTENLAKSESTGVTSSPQPENPNIRGGGHDFDPNYSSSPVKLDLNSVFDCEGPSLPPHPEASPLTLSSTSPGFADSPCFYASIIIHQPLSLRMKPKRYINFGVHEFLHLSMMIMRMRNLVPLSTTISSKLQPRRTIRSNFVLNGKN</sequence>
<keyword evidence="3" id="KW-1185">Reference proteome</keyword>
<dbReference type="AlphaFoldDB" id="A0A9P4KE50"/>
<evidence type="ECO:0000256" key="1">
    <source>
        <dbReference type="SAM" id="MobiDB-lite"/>
    </source>
</evidence>
<organism evidence="2 3">
    <name type="scientific">Lojkania enalia</name>
    <dbReference type="NCBI Taxonomy" id="147567"/>
    <lineage>
        <taxon>Eukaryota</taxon>
        <taxon>Fungi</taxon>
        <taxon>Dikarya</taxon>
        <taxon>Ascomycota</taxon>
        <taxon>Pezizomycotina</taxon>
        <taxon>Dothideomycetes</taxon>
        <taxon>Pleosporomycetidae</taxon>
        <taxon>Pleosporales</taxon>
        <taxon>Pleosporales incertae sedis</taxon>
        <taxon>Lojkania</taxon>
    </lineage>
</organism>
<evidence type="ECO:0000313" key="2">
    <source>
        <dbReference type="EMBL" id="KAF2264790.1"/>
    </source>
</evidence>
<feature type="region of interest" description="Disordered" evidence="1">
    <location>
        <begin position="694"/>
        <end position="736"/>
    </location>
</feature>
<gene>
    <name evidence="2" type="ORF">CC78DRAFT_220170</name>
</gene>
<reference evidence="3" key="1">
    <citation type="journal article" date="2020" name="Stud. Mycol.">
        <title>101 Dothideomycetes genomes: A test case for predicting lifestyles and emergence of pathogens.</title>
        <authorList>
            <person name="Haridas S."/>
            <person name="Albert R."/>
            <person name="Binder M."/>
            <person name="Bloem J."/>
            <person name="LaButti K."/>
            <person name="Salamov A."/>
            <person name="Andreopoulos B."/>
            <person name="Baker S."/>
            <person name="Barry K."/>
            <person name="Bills G."/>
            <person name="Bluhm B."/>
            <person name="Cannon C."/>
            <person name="Castanera R."/>
            <person name="Culley D."/>
            <person name="Daum C."/>
            <person name="Ezra D."/>
            <person name="Gonzalez J."/>
            <person name="Henrissat B."/>
            <person name="Kuo A."/>
            <person name="Liang C."/>
            <person name="Lipzen A."/>
            <person name="Lutzoni F."/>
            <person name="Magnuson J."/>
            <person name="Mondo S."/>
            <person name="Nolan M."/>
            <person name="Ohm R."/>
            <person name="Pangilinan J."/>
            <person name="Park H.-J."/>
            <person name="Ramirez L."/>
            <person name="Alfaro M."/>
            <person name="Sun H."/>
            <person name="Tritt A."/>
            <person name="Yoshinaga Y."/>
            <person name="Zwiers L.-H."/>
            <person name="Turgeon B."/>
            <person name="Goodwin S."/>
            <person name="Spatafora J."/>
            <person name="Crous P."/>
            <person name="Grigoriev I."/>
        </authorList>
    </citation>
    <scope>NUCLEOTIDE SEQUENCE [LARGE SCALE GENOMIC DNA]</scope>
    <source>
        <strain evidence="3">CBS 304.66</strain>
    </source>
</reference>
<dbReference type="EMBL" id="ML986613">
    <property type="protein sequence ID" value="KAF2264790.1"/>
    <property type="molecule type" value="Genomic_DNA"/>
</dbReference>
<proteinExistence type="predicted"/>
<name>A0A9P4KE50_9PLEO</name>
<feature type="compositionally biased region" description="Basic and acidic residues" evidence="1">
    <location>
        <begin position="694"/>
        <end position="705"/>
    </location>
</feature>
<comment type="caution">
    <text evidence="2">The sequence shown here is derived from an EMBL/GenBank/DDBJ whole genome shotgun (WGS) entry which is preliminary data.</text>
</comment>
<feature type="compositionally biased region" description="Acidic residues" evidence="1">
    <location>
        <begin position="1051"/>
        <end position="1064"/>
    </location>
</feature>
<feature type="compositionally biased region" description="Polar residues" evidence="1">
    <location>
        <begin position="1099"/>
        <end position="1122"/>
    </location>
</feature>
<feature type="region of interest" description="Disordered" evidence="1">
    <location>
        <begin position="910"/>
        <end position="935"/>
    </location>
</feature>
<dbReference type="Proteomes" id="UP000800093">
    <property type="component" value="Unassembled WGS sequence"/>
</dbReference>
<feature type="region of interest" description="Disordered" evidence="1">
    <location>
        <begin position="283"/>
        <end position="303"/>
    </location>
</feature>
<feature type="region of interest" description="Disordered" evidence="1">
    <location>
        <begin position="1043"/>
        <end position="1140"/>
    </location>
</feature>
<feature type="compositionally biased region" description="Low complexity" evidence="1">
    <location>
        <begin position="346"/>
        <end position="355"/>
    </location>
</feature>
<feature type="region of interest" description="Disordered" evidence="1">
    <location>
        <begin position="324"/>
        <end position="369"/>
    </location>
</feature>